<keyword evidence="1" id="KW-1133">Transmembrane helix</keyword>
<keyword evidence="3" id="KW-1185">Reference proteome</keyword>
<dbReference type="Proteomes" id="UP000789759">
    <property type="component" value="Unassembled WGS sequence"/>
</dbReference>
<evidence type="ECO:0000313" key="2">
    <source>
        <dbReference type="EMBL" id="CAG8584383.1"/>
    </source>
</evidence>
<comment type="caution">
    <text evidence="2">The sequence shown here is derived from an EMBL/GenBank/DDBJ whole genome shotgun (WGS) entry which is preliminary data.</text>
</comment>
<dbReference type="AlphaFoldDB" id="A0A9N9C1I1"/>
<keyword evidence="1" id="KW-0812">Transmembrane</keyword>
<proteinExistence type="predicted"/>
<organism evidence="2 3">
    <name type="scientific">Cetraspora pellucida</name>
    <dbReference type="NCBI Taxonomy" id="1433469"/>
    <lineage>
        <taxon>Eukaryota</taxon>
        <taxon>Fungi</taxon>
        <taxon>Fungi incertae sedis</taxon>
        <taxon>Mucoromycota</taxon>
        <taxon>Glomeromycotina</taxon>
        <taxon>Glomeromycetes</taxon>
        <taxon>Diversisporales</taxon>
        <taxon>Gigasporaceae</taxon>
        <taxon>Cetraspora</taxon>
    </lineage>
</organism>
<sequence length="77" mass="8945">MTNPDLSENCTELKKIFSYQYLNLAEAENGNILDIIVIMSLHYLGTLHALWIMRQRQELRSGRNNCSLARCRTMSQL</sequence>
<name>A0A9N9C1I1_9GLOM</name>
<feature type="transmembrane region" description="Helical" evidence="1">
    <location>
        <begin position="32"/>
        <end position="53"/>
    </location>
</feature>
<protein>
    <submittedName>
        <fullName evidence="2">22155_t:CDS:1</fullName>
    </submittedName>
</protein>
<reference evidence="2" key="1">
    <citation type="submission" date="2021-06" db="EMBL/GenBank/DDBJ databases">
        <authorList>
            <person name="Kallberg Y."/>
            <person name="Tangrot J."/>
            <person name="Rosling A."/>
        </authorList>
    </citation>
    <scope>NUCLEOTIDE SEQUENCE</scope>
    <source>
        <strain evidence="2">FL966</strain>
    </source>
</reference>
<accession>A0A9N9C1I1</accession>
<gene>
    <name evidence="2" type="ORF">CPELLU_LOCUS6243</name>
</gene>
<keyword evidence="1" id="KW-0472">Membrane</keyword>
<evidence type="ECO:0000313" key="3">
    <source>
        <dbReference type="Proteomes" id="UP000789759"/>
    </source>
</evidence>
<dbReference type="EMBL" id="CAJVQA010003822">
    <property type="protein sequence ID" value="CAG8584383.1"/>
    <property type="molecule type" value="Genomic_DNA"/>
</dbReference>
<evidence type="ECO:0000256" key="1">
    <source>
        <dbReference type="SAM" id="Phobius"/>
    </source>
</evidence>